<dbReference type="AlphaFoldDB" id="I3TK35"/>
<protein>
    <recommendedName>
        <fullName evidence="4">ABM domain-containing protein</fullName>
    </recommendedName>
</protein>
<sequence length="120" mass="13072">MDGAQMGQPRQGLSPMDQISQPSPVLEIVRFRLRPGIDPEAFTADAARMDGWLATRPGFVRRRLGLADMGVWIDCIEWQDLATARAAADALMQEPTARPFLTAIDGGSVVMTHLDIAHAS</sequence>
<dbReference type="KEGG" id="tmo:TMO_1284"/>
<organism evidence="2 3">
    <name type="scientific">Tistrella mobilis (strain KA081020-065)</name>
    <dbReference type="NCBI Taxonomy" id="1110502"/>
    <lineage>
        <taxon>Bacteria</taxon>
        <taxon>Pseudomonadati</taxon>
        <taxon>Pseudomonadota</taxon>
        <taxon>Alphaproteobacteria</taxon>
        <taxon>Geminicoccales</taxon>
        <taxon>Geminicoccaceae</taxon>
        <taxon>Tistrella</taxon>
    </lineage>
</organism>
<dbReference type="EMBL" id="CP003236">
    <property type="protein sequence ID" value="AFK53123.1"/>
    <property type="molecule type" value="Genomic_DNA"/>
</dbReference>
<dbReference type="SUPFAM" id="SSF54909">
    <property type="entry name" value="Dimeric alpha+beta barrel"/>
    <property type="match status" value="1"/>
</dbReference>
<name>I3TK35_TISMK</name>
<evidence type="ECO:0000313" key="2">
    <source>
        <dbReference type="EMBL" id="AFK53123.1"/>
    </source>
</evidence>
<feature type="region of interest" description="Disordered" evidence="1">
    <location>
        <begin position="1"/>
        <end position="21"/>
    </location>
</feature>
<gene>
    <name evidence="2" type="ordered locus">TMO_1284</name>
</gene>
<proteinExistence type="predicted"/>
<keyword evidence="3" id="KW-1185">Reference proteome</keyword>
<dbReference type="Proteomes" id="UP000005258">
    <property type="component" value="Chromosome"/>
</dbReference>
<evidence type="ECO:0008006" key="4">
    <source>
        <dbReference type="Google" id="ProtNLM"/>
    </source>
</evidence>
<reference evidence="2 3" key="1">
    <citation type="journal article" date="2012" name="J. Am. Chem. Soc.">
        <title>Bacterial biosynthesis and maturation of the didemnin anti-cancer agents.</title>
        <authorList>
            <person name="Xu Y."/>
            <person name="Kersten R.D."/>
            <person name="Nam S.J."/>
            <person name="Lu L."/>
            <person name="Al-Suwailem A.M."/>
            <person name="Zheng H."/>
            <person name="Fenical W."/>
            <person name="Dorrestein P.C."/>
            <person name="Moore B.S."/>
            <person name="Qian P.Y."/>
        </authorList>
    </citation>
    <scope>NUCLEOTIDE SEQUENCE [LARGE SCALE GENOMIC DNA]</scope>
    <source>
        <strain evidence="2 3">KA081020-065</strain>
    </source>
</reference>
<dbReference type="HOGENOM" id="CLU_164560_2_0_5"/>
<dbReference type="eggNOG" id="ENOG5033AN3">
    <property type="taxonomic scope" value="Bacteria"/>
</dbReference>
<evidence type="ECO:0000313" key="3">
    <source>
        <dbReference type="Proteomes" id="UP000005258"/>
    </source>
</evidence>
<evidence type="ECO:0000256" key="1">
    <source>
        <dbReference type="SAM" id="MobiDB-lite"/>
    </source>
</evidence>
<dbReference type="STRING" id="1110502.TMO_1284"/>
<dbReference type="InterPro" id="IPR011008">
    <property type="entry name" value="Dimeric_a/b-barrel"/>
</dbReference>
<accession>I3TK35</accession>